<sequence>MRVKLALCASRSMHPSVRVYDPLQTPLTGLSSPLLSSDLVGPTRALNCSPQLAPQVWRPFLSLCCSPWNSSGVDHRSVSLLCSHQSPSARQNGIYRNFS</sequence>
<evidence type="ECO:0000313" key="2">
    <source>
        <dbReference type="Proteomes" id="UP000244005"/>
    </source>
</evidence>
<dbReference type="EMBL" id="KZ772675">
    <property type="protein sequence ID" value="PTQ49194.1"/>
    <property type="molecule type" value="Genomic_DNA"/>
</dbReference>
<proteinExistence type="predicted"/>
<gene>
    <name evidence="1" type="ORF">MARPO_0003s0090</name>
</gene>
<organism evidence="1 2">
    <name type="scientific">Marchantia polymorpha</name>
    <name type="common">Common liverwort</name>
    <name type="synonym">Marchantia aquatica</name>
    <dbReference type="NCBI Taxonomy" id="3197"/>
    <lineage>
        <taxon>Eukaryota</taxon>
        <taxon>Viridiplantae</taxon>
        <taxon>Streptophyta</taxon>
        <taxon>Embryophyta</taxon>
        <taxon>Marchantiophyta</taxon>
        <taxon>Marchantiopsida</taxon>
        <taxon>Marchantiidae</taxon>
        <taxon>Marchantiales</taxon>
        <taxon>Marchantiaceae</taxon>
        <taxon>Marchantia</taxon>
    </lineage>
</organism>
<dbReference type="Proteomes" id="UP000244005">
    <property type="component" value="Unassembled WGS sequence"/>
</dbReference>
<dbReference type="AlphaFoldDB" id="A0A2R6XSV3"/>
<accession>A0A2R6XSV3</accession>
<name>A0A2R6XSV3_MARPO</name>
<keyword evidence="2" id="KW-1185">Reference proteome</keyword>
<dbReference type="Gramene" id="Mp7g10750.1">
    <property type="protein sequence ID" value="Mp7g10750.1.cds1"/>
    <property type="gene ID" value="Mp7g10750"/>
</dbReference>
<protein>
    <submittedName>
        <fullName evidence="1">Uncharacterized protein</fullName>
    </submittedName>
</protein>
<evidence type="ECO:0000313" key="1">
    <source>
        <dbReference type="EMBL" id="PTQ49193.1"/>
    </source>
</evidence>
<reference evidence="2" key="1">
    <citation type="journal article" date="2017" name="Cell">
        <title>Insights into land plant evolution garnered from the Marchantia polymorpha genome.</title>
        <authorList>
            <person name="Bowman J.L."/>
            <person name="Kohchi T."/>
            <person name="Yamato K.T."/>
            <person name="Jenkins J."/>
            <person name="Shu S."/>
            <person name="Ishizaki K."/>
            <person name="Yamaoka S."/>
            <person name="Nishihama R."/>
            <person name="Nakamura Y."/>
            <person name="Berger F."/>
            <person name="Adam C."/>
            <person name="Aki S.S."/>
            <person name="Althoff F."/>
            <person name="Araki T."/>
            <person name="Arteaga-Vazquez M.A."/>
            <person name="Balasubrmanian S."/>
            <person name="Barry K."/>
            <person name="Bauer D."/>
            <person name="Boehm C.R."/>
            <person name="Briginshaw L."/>
            <person name="Caballero-Perez J."/>
            <person name="Catarino B."/>
            <person name="Chen F."/>
            <person name="Chiyoda S."/>
            <person name="Chovatia M."/>
            <person name="Davies K.M."/>
            <person name="Delmans M."/>
            <person name="Demura T."/>
            <person name="Dierschke T."/>
            <person name="Dolan L."/>
            <person name="Dorantes-Acosta A.E."/>
            <person name="Eklund D.M."/>
            <person name="Florent S.N."/>
            <person name="Flores-Sandoval E."/>
            <person name="Fujiyama A."/>
            <person name="Fukuzawa H."/>
            <person name="Galik B."/>
            <person name="Grimanelli D."/>
            <person name="Grimwood J."/>
            <person name="Grossniklaus U."/>
            <person name="Hamada T."/>
            <person name="Haseloff J."/>
            <person name="Hetherington A.J."/>
            <person name="Higo A."/>
            <person name="Hirakawa Y."/>
            <person name="Hundley H.N."/>
            <person name="Ikeda Y."/>
            <person name="Inoue K."/>
            <person name="Inoue S.I."/>
            <person name="Ishida S."/>
            <person name="Jia Q."/>
            <person name="Kakita M."/>
            <person name="Kanazawa T."/>
            <person name="Kawai Y."/>
            <person name="Kawashima T."/>
            <person name="Kennedy M."/>
            <person name="Kinose K."/>
            <person name="Kinoshita T."/>
            <person name="Kohara Y."/>
            <person name="Koide E."/>
            <person name="Komatsu K."/>
            <person name="Kopischke S."/>
            <person name="Kubo M."/>
            <person name="Kyozuka J."/>
            <person name="Lagercrantz U."/>
            <person name="Lin S.S."/>
            <person name="Lindquist E."/>
            <person name="Lipzen A.M."/>
            <person name="Lu C.W."/>
            <person name="De Luna E."/>
            <person name="Martienssen R.A."/>
            <person name="Minamino N."/>
            <person name="Mizutani M."/>
            <person name="Mizutani M."/>
            <person name="Mochizuki N."/>
            <person name="Monte I."/>
            <person name="Mosher R."/>
            <person name="Nagasaki H."/>
            <person name="Nakagami H."/>
            <person name="Naramoto S."/>
            <person name="Nishitani K."/>
            <person name="Ohtani M."/>
            <person name="Okamoto T."/>
            <person name="Okumura M."/>
            <person name="Phillips J."/>
            <person name="Pollak B."/>
            <person name="Reinders A."/>
            <person name="Rovekamp M."/>
            <person name="Sano R."/>
            <person name="Sawa S."/>
            <person name="Schmid M.W."/>
            <person name="Shirakawa M."/>
            <person name="Solano R."/>
            <person name="Spunde A."/>
            <person name="Suetsugu N."/>
            <person name="Sugano S."/>
            <person name="Sugiyama A."/>
            <person name="Sun R."/>
            <person name="Suzuki Y."/>
            <person name="Takenaka M."/>
            <person name="Takezawa D."/>
            <person name="Tomogane H."/>
            <person name="Tsuzuki M."/>
            <person name="Ueda T."/>
            <person name="Umeda M."/>
            <person name="Ward J.M."/>
            <person name="Watanabe Y."/>
            <person name="Yazaki K."/>
            <person name="Yokoyama R."/>
            <person name="Yoshitake Y."/>
            <person name="Yotsui I."/>
            <person name="Zachgo S."/>
            <person name="Schmutz J."/>
        </authorList>
    </citation>
    <scope>NUCLEOTIDE SEQUENCE [LARGE SCALE GENOMIC DNA]</scope>
    <source>
        <strain evidence="2">Tak-1</strain>
    </source>
</reference>
<dbReference type="EMBL" id="KZ772675">
    <property type="protein sequence ID" value="PTQ49193.1"/>
    <property type="molecule type" value="Genomic_DNA"/>
</dbReference>
<reference evidence="1" key="2">
    <citation type="submission" date="2017-12" db="EMBL/GenBank/DDBJ databases">
        <title>WGS assembly of Marchantia polymorpha.</title>
        <authorList>
            <person name="Bowman J.L."/>
            <person name="Kohchi T."/>
            <person name="Yamato K.T."/>
            <person name="Jenkins J."/>
            <person name="Shu S."/>
            <person name="Ishizaki K."/>
            <person name="Yamaoka S."/>
            <person name="Nishihama R."/>
            <person name="Nakamura Y."/>
            <person name="Berger F."/>
            <person name="Adam C."/>
            <person name="Aki S.S."/>
            <person name="Althoff F."/>
            <person name="Araki T."/>
            <person name="Arteaga-Vazquez M.A."/>
            <person name="Balasubrmanian S."/>
            <person name="Bauer D."/>
            <person name="Boehm C.R."/>
            <person name="Briginshaw L."/>
            <person name="Caballero-Perez J."/>
            <person name="Catarino B."/>
            <person name="Chen F."/>
            <person name="Chiyoda S."/>
            <person name="Chovatia M."/>
            <person name="Davies K.M."/>
            <person name="Delmans M."/>
            <person name="Demura T."/>
            <person name="Dierschke T."/>
            <person name="Dolan L."/>
            <person name="Dorantes-Acosta A.E."/>
            <person name="Eklund D.M."/>
            <person name="Florent S.N."/>
            <person name="Flores-Sandoval E."/>
            <person name="Fujiyama A."/>
            <person name="Fukuzawa H."/>
            <person name="Galik B."/>
            <person name="Grimanelli D."/>
            <person name="Grimwood J."/>
            <person name="Grossniklaus U."/>
            <person name="Hamada T."/>
            <person name="Haseloff J."/>
            <person name="Hetherington A.J."/>
            <person name="Higo A."/>
            <person name="Hirakawa Y."/>
            <person name="Hundley H.N."/>
            <person name="Ikeda Y."/>
            <person name="Inoue K."/>
            <person name="Inoue S."/>
            <person name="Ishida S."/>
            <person name="Jia Q."/>
            <person name="Kakita M."/>
            <person name="Kanazawa T."/>
            <person name="Kawai Y."/>
            <person name="Kawashima T."/>
            <person name="Kennedy M."/>
            <person name="Kinose K."/>
            <person name="Kinoshita T."/>
            <person name="Kohara Y."/>
            <person name="Koide E."/>
            <person name="Komatsu K."/>
            <person name="Kopischke S."/>
            <person name="Kubo M."/>
            <person name="Kyozuka J."/>
            <person name="Lagercrantz U."/>
            <person name="Lin S.S."/>
            <person name="Lindquist E."/>
            <person name="Lipzen A.M."/>
            <person name="Lu C."/>
            <person name="Luna E.D."/>
            <person name="Martienssen R.A."/>
            <person name="Minamino N."/>
            <person name="Mizutani M."/>
            <person name="Mizutani M."/>
            <person name="Mochizuki N."/>
            <person name="Monte I."/>
            <person name="Mosher R."/>
            <person name="Nagasaki H."/>
            <person name="Nakagami H."/>
            <person name="Naramoto S."/>
            <person name="Nishitani K."/>
            <person name="Ohtani M."/>
            <person name="Okamoto T."/>
            <person name="Okumura M."/>
            <person name="Phillips J."/>
            <person name="Pollak B."/>
            <person name="Reinders A."/>
            <person name="Roevekamp M."/>
            <person name="Sano R."/>
            <person name="Sawa S."/>
            <person name="Schmid M.W."/>
            <person name="Shirakawa M."/>
            <person name="Solano R."/>
            <person name="Spunde A."/>
            <person name="Suetsugu N."/>
            <person name="Sugano S."/>
            <person name="Sugiyama A."/>
            <person name="Sun R."/>
            <person name="Suzuki Y."/>
            <person name="Takenaka M."/>
            <person name="Takezawa D."/>
            <person name="Tomogane H."/>
            <person name="Tsuzuki M."/>
            <person name="Ueda T."/>
            <person name="Umeda M."/>
            <person name="Ward J.M."/>
            <person name="Watanabe Y."/>
            <person name="Yazaki K."/>
            <person name="Yokoyama R."/>
            <person name="Yoshitake Y."/>
            <person name="Yotsui I."/>
            <person name="Zachgo S."/>
            <person name="Schmutz J."/>
        </authorList>
    </citation>
    <scope>NUCLEOTIDE SEQUENCE [LARGE SCALE GENOMIC DNA]</scope>
    <source>
        <strain evidence="1">Tak-1</strain>
    </source>
</reference>
<dbReference type="Gramene" id="Mp7g10750.2">
    <property type="protein sequence ID" value="Mp7g10750.2.cds1"/>
    <property type="gene ID" value="Mp7g10750"/>
</dbReference>